<keyword evidence="2" id="KW-0540">Nuclease</keyword>
<dbReference type="GO" id="GO:0004527">
    <property type="term" value="F:exonuclease activity"/>
    <property type="evidence" value="ECO:0007669"/>
    <property type="project" value="UniProtKB-KW"/>
</dbReference>
<evidence type="ECO:0000313" key="3">
    <source>
        <dbReference type="Proteomes" id="UP001589647"/>
    </source>
</evidence>
<reference evidence="2 3" key="1">
    <citation type="submission" date="2024-09" db="EMBL/GenBank/DDBJ databases">
        <authorList>
            <person name="Sun Q."/>
            <person name="Mori K."/>
        </authorList>
    </citation>
    <scope>NUCLEOTIDE SEQUENCE [LARGE SCALE GENOMIC DNA]</scope>
    <source>
        <strain evidence="2 3">CCM 3426</strain>
    </source>
</reference>
<keyword evidence="2" id="KW-0269">Exonuclease</keyword>
<dbReference type="InterPro" id="IPR036397">
    <property type="entry name" value="RNaseH_sf"/>
</dbReference>
<keyword evidence="2" id="KW-0378">Hydrolase</keyword>
<comment type="caution">
    <text evidence="2">The sequence shown here is derived from an EMBL/GenBank/DDBJ whole genome shotgun (WGS) entry which is preliminary data.</text>
</comment>
<gene>
    <name evidence="2" type="ORF">ACFFV7_53895</name>
</gene>
<dbReference type="SUPFAM" id="SSF53098">
    <property type="entry name" value="Ribonuclease H-like"/>
    <property type="match status" value="1"/>
</dbReference>
<dbReference type="InterPro" id="IPR013520">
    <property type="entry name" value="Ribonucl_H"/>
</dbReference>
<feature type="domain" description="Exonuclease" evidence="1">
    <location>
        <begin position="10"/>
        <end position="53"/>
    </location>
</feature>
<proteinExistence type="predicted"/>
<evidence type="ECO:0000259" key="1">
    <source>
        <dbReference type="Pfam" id="PF00929"/>
    </source>
</evidence>
<dbReference type="EMBL" id="JBHMEI010000112">
    <property type="protein sequence ID" value="MFB9210162.1"/>
    <property type="molecule type" value="Genomic_DNA"/>
</dbReference>
<accession>A0ABV5J016</accession>
<organism evidence="2 3">
    <name type="scientific">Nonomuraea spiralis</name>
    <dbReference type="NCBI Taxonomy" id="46182"/>
    <lineage>
        <taxon>Bacteria</taxon>
        <taxon>Bacillati</taxon>
        <taxon>Actinomycetota</taxon>
        <taxon>Actinomycetes</taxon>
        <taxon>Streptosporangiales</taxon>
        <taxon>Streptosporangiaceae</taxon>
        <taxon>Nonomuraea</taxon>
    </lineage>
</organism>
<keyword evidence="3" id="KW-1185">Reference proteome</keyword>
<dbReference type="Pfam" id="PF00929">
    <property type="entry name" value="RNase_T"/>
    <property type="match status" value="1"/>
</dbReference>
<dbReference type="InterPro" id="IPR012337">
    <property type="entry name" value="RNaseH-like_sf"/>
</dbReference>
<protein>
    <submittedName>
        <fullName evidence="2">Exonuclease domain-containing protein</fullName>
    </submittedName>
</protein>
<evidence type="ECO:0000313" key="2">
    <source>
        <dbReference type="EMBL" id="MFB9210162.1"/>
    </source>
</evidence>
<dbReference type="Gene3D" id="3.30.420.10">
    <property type="entry name" value="Ribonuclease H-like superfamily/Ribonuclease H"/>
    <property type="match status" value="1"/>
</dbReference>
<sequence length="56" mass="6238">MKSTQLGYAVIDVETTGLRTSWHDRVIEVAVVLLDPLGCVTREWSTLVNPERDLGP</sequence>
<dbReference type="Proteomes" id="UP001589647">
    <property type="component" value="Unassembled WGS sequence"/>
</dbReference>
<name>A0ABV5J016_9ACTN</name>
<dbReference type="RefSeq" id="WP_189653662.1">
    <property type="nucleotide sequence ID" value="NZ_BMRC01000045.1"/>
</dbReference>